<dbReference type="Pfam" id="PF01936">
    <property type="entry name" value="NYN"/>
    <property type="match status" value="1"/>
</dbReference>
<evidence type="ECO:0000259" key="1">
    <source>
        <dbReference type="Pfam" id="PF01936"/>
    </source>
</evidence>
<dbReference type="RefSeq" id="WP_188959750.1">
    <property type="nucleotide sequence ID" value="NZ_BMMI01000017.1"/>
</dbReference>
<reference evidence="3" key="1">
    <citation type="journal article" date="2019" name="Int. J. Syst. Evol. Microbiol.">
        <title>The Global Catalogue of Microorganisms (GCM) 10K type strain sequencing project: providing services to taxonomists for standard genome sequencing and annotation.</title>
        <authorList>
            <consortium name="The Broad Institute Genomics Platform"/>
            <consortium name="The Broad Institute Genome Sequencing Center for Infectious Disease"/>
            <person name="Wu L."/>
            <person name="Ma J."/>
        </authorList>
    </citation>
    <scope>NUCLEOTIDE SEQUENCE [LARGE SCALE GENOMIC DNA]</scope>
    <source>
        <strain evidence="3">CGMCC 4.5581</strain>
    </source>
</reference>
<proteinExistence type="predicted"/>
<protein>
    <recommendedName>
        <fullName evidence="1">NYN domain-containing protein</fullName>
    </recommendedName>
</protein>
<evidence type="ECO:0000313" key="3">
    <source>
        <dbReference type="Proteomes" id="UP000648663"/>
    </source>
</evidence>
<dbReference type="Proteomes" id="UP000648663">
    <property type="component" value="Unassembled WGS sequence"/>
</dbReference>
<sequence length="184" mass="20267">MDRAGLFVDAGYLLSEGAKLILGTGKRSEIEVKVGALANSLMELVQEESDLPLLRTYWYDGCWSNRLTTEHENVREVPLVKLRLGKMTPSGQKGVDSLIFRDLTTLARERAIATAYLVAGDEDLREAVTMAQDLGVQVTLVTVIPADRLNTSEALVNEADLVVDLEASWLAPHFKLREDAKPAD</sequence>
<accession>A0ABQ2GBS9</accession>
<organism evidence="2 3">
    <name type="scientific">Modestobacter marinus</name>
    <dbReference type="NCBI Taxonomy" id="477641"/>
    <lineage>
        <taxon>Bacteria</taxon>
        <taxon>Bacillati</taxon>
        <taxon>Actinomycetota</taxon>
        <taxon>Actinomycetes</taxon>
        <taxon>Geodermatophilales</taxon>
        <taxon>Geodermatophilaceae</taxon>
        <taxon>Modestobacter</taxon>
    </lineage>
</organism>
<feature type="domain" description="NYN" evidence="1">
    <location>
        <begin position="5"/>
        <end position="165"/>
    </location>
</feature>
<name>A0ABQ2GBS9_9ACTN</name>
<gene>
    <name evidence="2" type="ORF">GCM10011589_47360</name>
</gene>
<dbReference type="InterPro" id="IPR021139">
    <property type="entry name" value="NYN"/>
</dbReference>
<dbReference type="Gene3D" id="3.40.50.1010">
    <property type="entry name" value="5'-nuclease"/>
    <property type="match status" value="1"/>
</dbReference>
<comment type="caution">
    <text evidence="2">The sequence shown here is derived from an EMBL/GenBank/DDBJ whole genome shotgun (WGS) entry which is preliminary data.</text>
</comment>
<dbReference type="EMBL" id="BMMI01000017">
    <property type="protein sequence ID" value="GGL85485.1"/>
    <property type="molecule type" value="Genomic_DNA"/>
</dbReference>
<evidence type="ECO:0000313" key="2">
    <source>
        <dbReference type="EMBL" id="GGL85485.1"/>
    </source>
</evidence>
<keyword evidence="3" id="KW-1185">Reference proteome</keyword>